<dbReference type="RefSeq" id="WP_341582353.1">
    <property type="nucleotide sequence ID" value="NZ_CP101118.1"/>
</dbReference>
<feature type="coiled-coil region" evidence="1">
    <location>
        <begin position="67"/>
        <end position="97"/>
    </location>
</feature>
<accession>A0ABZ2W589</accession>
<evidence type="ECO:0000313" key="4">
    <source>
        <dbReference type="Proteomes" id="UP001475781"/>
    </source>
</evidence>
<sequence length="346" mass="38281">MIQELSLTAQTLYAELLDQVLALGVAEPMSRTGGSFIRKVVKNKPYVYFQFRELGRAYRQVFIGPDNEKTQALIDRIKERNESLAEQEARIMDLARAFNAAGGYGMDHTSLKVIKGFADAGIMRPGVGQATLVGTYAYNLLGNVLGVTWPSNMRTQDIDVAADIHIAVEKPDLTAPEALDQLRMGFLPVPQLRHDNPSTSFKIRGKQLTVDLLTTGSGKNENPVKVPLFQSEAMPLQYMSFLLEVTVPTVAFDRKHIALVNVPDPIRFAIHKLLVSQIRPMAFRAKAAKDIAQASTILEVCTDQSPDLVRDALDEAIAMGSKVERYLVNACRKADMPDEFMAMIEG</sequence>
<keyword evidence="4" id="KW-1185">Reference proteome</keyword>
<feature type="domain" description="Nucleotidyltransferase-like" evidence="2">
    <location>
        <begin position="110"/>
        <end position="316"/>
    </location>
</feature>
<dbReference type="Pfam" id="PF12281">
    <property type="entry name" value="NTP_transf_8"/>
    <property type="match status" value="1"/>
</dbReference>
<protein>
    <submittedName>
        <fullName evidence="3">GSU2403 family nucleotidyltransferase fold protein</fullName>
    </submittedName>
</protein>
<keyword evidence="1" id="KW-0175">Coiled coil</keyword>
<evidence type="ECO:0000313" key="3">
    <source>
        <dbReference type="EMBL" id="WZF89814.1"/>
    </source>
</evidence>
<reference evidence="3 4" key="1">
    <citation type="submission" date="2022-07" db="EMBL/GenBank/DDBJ databases">
        <title>A copper resistant bacterium isolated from sediment samples of deep sea hydrothermal areas.</title>
        <authorList>
            <person name="Zeng X."/>
        </authorList>
    </citation>
    <scope>NUCLEOTIDE SEQUENCE [LARGE SCALE GENOMIC DNA]</scope>
    <source>
        <strain evidence="4">CuT 6</strain>
    </source>
</reference>
<proteinExistence type="predicted"/>
<evidence type="ECO:0000256" key="1">
    <source>
        <dbReference type="SAM" id="Coils"/>
    </source>
</evidence>
<dbReference type="InterPro" id="IPR058575">
    <property type="entry name" value="NTP_transf_8_dom"/>
</dbReference>
<gene>
    <name evidence="3" type="ORF">NLK58_06380</name>
</gene>
<name>A0ABZ2W589_9GAMM</name>
<dbReference type="EMBL" id="CP101118">
    <property type="protein sequence ID" value="WZF89814.1"/>
    <property type="molecule type" value="Genomic_DNA"/>
</dbReference>
<evidence type="ECO:0000259" key="2">
    <source>
        <dbReference type="Pfam" id="PF12281"/>
    </source>
</evidence>
<dbReference type="Proteomes" id="UP001475781">
    <property type="component" value="Chromosome"/>
</dbReference>
<organism evidence="3 4">
    <name type="scientific">Marinobacter metalliresistant</name>
    <dbReference type="NCBI Taxonomy" id="2961995"/>
    <lineage>
        <taxon>Bacteria</taxon>
        <taxon>Pseudomonadati</taxon>
        <taxon>Pseudomonadota</taxon>
        <taxon>Gammaproteobacteria</taxon>
        <taxon>Pseudomonadales</taxon>
        <taxon>Marinobacteraceae</taxon>
        <taxon>Marinobacter</taxon>
    </lineage>
</organism>